<evidence type="ECO:0000256" key="3">
    <source>
        <dbReference type="ARBA" id="ARBA00023274"/>
    </source>
</evidence>
<dbReference type="PANTHER" id="PTHR10715">
    <property type="entry name" value="60S RIBOSOMAL PROTEIN L6"/>
    <property type="match status" value="1"/>
</dbReference>
<reference evidence="10" key="1">
    <citation type="submission" date="2025-08" db="UniProtKB">
        <authorList>
            <consortium name="RefSeq"/>
        </authorList>
    </citation>
    <scope>IDENTIFICATION</scope>
</reference>
<accession>A0ABM4CNA0</accession>
<comment type="subunit">
    <text evidence="7">Component of the large ribosomal subunit. May bind IPO9 with low affinity.</text>
</comment>
<dbReference type="CDD" id="cd13156">
    <property type="entry name" value="KOW_RPL6"/>
    <property type="match status" value="1"/>
</dbReference>
<gene>
    <name evidence="10" type="primary">LOC100203639</name>
</gene>
<protein>
    <recommendedName>
        <fullName evidence="5">Large ribosomal subunit protein eL6</fullName>
    </recommendedName>
    <alternativeName>
        <fullName evidence="6">60S ribosomal protein L6</fullName>
    </alternativeName>
</protein>
<dbReference type="InterPro" id="IPR014722">
    <property type="entry name" value="Rib_uL2_dom2"/>
</dbReference>
<evidence type="ECO:0000256" key="6">
    <source>
        <dbReference type="ARBA" id="ARBA00035351"/>
    </source>
</evidence>
<proteinExistence type="inferred from homology"/>
<dbReference type="GeneID" id="100203639"/>
<dbReference type="SUPFAM" id="SSF50104">
    <property type="entry name" value="Translation proteins SH3-like domain"/>
    <property type="match status" value="1"/>
</dbReference>
<dbReference type="InterPro" id="IPR005568">
    <property type="entry name" value="Ribosomal_uL6_N"/>
</dbReference>
<keyword evidence="2" id="KW-0689">Ribosomal protein</keyword>
<dbReference type="RefSeq" id="XP_065663287.1">
    <property type="nucleotide sequence ID" value="XM_065807215.1"/>
</dbReference>
<evidence type="ECO:0000313" key="9">
    <source>
        <dbReference type="Proteomes" id="UP001652625"/>
    </source>
</evidence>
<evidence type="ECO:0000256" key="1">
    <source>
        <dbReference type="ARBA" id="ARBA00010592"/>
    </source>
</evidence>
<evidence type="ECO:0000256" key="2">
    <source>
        <dbReference type="ARBA" id="ARBA00022980"/>
    </source>
</evidence>
<dbReference type="Pfam" id="PF03868">
    <property type="entry name" value="Ribosomal_L6e_N"/>
    <property type="match status" value="1"/>
</dbReference>
<organism evidence="9 10">
    <name type="scientific">Hydra vulgaris</name>
    <name type="common">Hydra</name>
    <name type="synonym">Hydra attenuata</name>
    <dbReference type="NCBI Taxonomy" id="6087"/>
    <lineage>
        <taxon>Eukaryota</taxon>
        <taxon>Metazoa</taxon>
        <taxon>Cnidaria</taxon>
        <taxon>Hydrozoa</taxon>
        <taxon>Hydroidolina</taxon>
        <taxon>Anthoathecata</taxon>
        <taxon>Aplanulata</taxon>
        <taxon>Hydridae</taxon>
        <taxon>Hydra</taxon>
    </lineage>
</organism>
<dbReference type="InterPro" id="IPR041997">
    <property type="entry name" value="Ribosomal_eL6_KOW"/>
</dbReference>
<evidence type="ECO:0000256" key="4">
    <source>
        <dbReference type="ARBA" id="ARBA00034092"/>
    </source>
</evidence>
<dbReference type="PANTHER" id="PTHR10715:SF0">
    <property type="entry name" value="LARGE RIBOSOMAL SUBUNIT PROTEIN EL6"/>
    <property type="match status" value="1"/>
</dbReference>
<name>A0ABM4CNA0_HYDVU</name>
<dbReference type="Gene3D" id="2.30.30.30">
    <property type="match status" value="1"/>
</dbReference>
<evidence type="ECO:0000259" key="8">
    <source>
        <dbReference type="Pfam" id="PF03868"/>
    </source>
</evidence>
<comment type="similarity">
    <text evidence="1">Belongs to the eukaryotic ribosomal protein eL6 family.</text>
</comment>
<sequence length="241" mass="27289">MAKPHSSRNSLLPGGISRLSRSAVFRKRALYKKKRVPVKAKKADPALPKIKKIGGEKNGSQRTLPLVKQPRFYPVDDVKRPLKHRKHPKPPKLRSSLTPGTVVILLAGRHKGKRVVFLKQLPTSGLLLVTGPFTINGVPLRRVPQSYVLATKTKIDISKVKLSKQLTDDFFKRQKKKVARSKESMFDESAEGFKPSEERKSSQKEVDEALLPLIKPVPLLTKYMKSLFTLRKGQYPHQMIF</sequence>
<evidence type="ECO:0000313" key="10">
    <source>
        <dbReference type="RefSeq" id="XP_065663287.1"/>
    </source>
</evidence>
<evidence type="ECO:0000256" key="7">
    <source>
        <dbReference type="ARBA" id="ARBA00046388"/>
    </source>
</evidence>
<feature type="domain" description="Large ribosomal subunit protein uL6 N-terminal" evidence="8">
    <location>
        <begin position="2"/>
        <end position="42"/>
    </location>
</feature>
<keyword evidence="9" id="KW-1185">Reference proteome</keyword>
<dbReference type="InterPro" id="IPR008991">
    <property type="entry name" value="Translation_prot_SH3-like_sf"/>
</dbReference>
<dbReference type="Proteomes" id="UP001652625">
    <property type="component" value="Chromosome 10"/>
</dbReference>
<dbReference type="InterPro" id="IPR000915">
    <property type="entry name" value="60S_ribosomal_eL6"/>
</dbReference>
<keyword evidence="3" id="KW-0687">Ribonucleoprotein</keyword>
<dbReference type="Pfam" id="PF01159">
    <property type="entry name" value="Ribosomal_L6e"/>
    <property type="match status" value="1"/>
</dbReference>
<evidence type="ECO:0000256" key="5">
    <source>
        <dbReference type="ARBA" id="ARBA00035233"/>
    </source>
</evidence>
<comment type="function">
    <text evidence="4">Component of the large ribosomal subunit. The ribosome is a large ribonucleoprotein complex responsible for the synthesis of proteins in the cell.</text>
</comment>